<keyword evidence="3" id="KW-0418">Kinase</keyword>
<dbReference type="InterPro" id="IPR011009">
    <property type="entry name" value="Kinase-like_dom_sf"/>
</dbReference>
<keyword evidence="7" id="KW-1185">Reference proteome</keyword>
<sequence length="449" mass="50935">MASSSQQPGLKFATESMSEEEITAAIEVSRVQGWSELKDGCQDGVALSCHGDSDAAIWEELKRSHPSVFVDFREGGELQLGRVIAEGGQATIYEARLKFDDMLAKVSNVKMVAKKVFNNNWDMLAKVSNEEMAAMMKTVPNVEMVANMEMVAKVFKMEGFSLADLQREWPQATKTPSKLVNFSKHRTFQMGGVVFGEAIGNCTSIYWGTILDNGKFAFLMQRCWGDLRSLINYRLNAKKSQQPHFLLVTTINIMGTIGIGKENLHARGVLHRDLKAANILVRETDDPLMGVTIFCQVADYESSMMVQGTGFWRAPEVLEDLQKPPSDRDASIWTEKVDIYSYAMTCYEVLTGLVPFDGCTKSHWKRVIDGERPLFPDYVDPRLQRLVERCWHKDPLERPTFEEIVCELKAMRYELGVLEYARHASQYLFCRLRHLRHKVNSLFKPSESG</sequence>
<dbReference type="Proteomes" id="UP000822688">
    <property type="component" value="Chromosome 10"/>
</dbReference>
<reference evidence="6" key="1">
    <citation type="submission" date="2020-06" db="EMBL/GenBank/DDBJ databases">
        <title>WGS assembly of Ceratodon purpureus strain R40.</title>
        <authorList>
            <person name="Carey S.B."/>
            <person name="Jenkins J."/>
            <person name="Shu S."/>
            <person name="Lovell J.T."/>
            <person name="Sreedasyam A."/>
            <person name="Maumus F."/>
            <person name="Tiley G.P."/>
            <person name="Fernandez-Pozo N."/>
            <person name="Barry K."/>
            <person name="Chen C."/>
            <person name="Wang M."/>
            <person name="Lipzen A."/>
            <person name="Daum C."/>
            <person name="Saski C.A."/>
            <person name="Payton A.C."/>
            <person name="Mcbreen J.C."/>
            <person name="Conrad R.E."/>
            <person name="Kollar L.M."/>
            <person name="Olsson S."/>
            <person name="Huttunen S."/>
            <person name="Landis J.B."/>
            <person name="Wickett N.J."/>
            <person name="Johnson M.G."/>
            <person name="Rensing S.A."/>
            <person name="Grimwood J."/>
            <person name="Schmutz J."/>
            <person name="Mcdaniel S.F."/>
        </authorList>
    </citation>
    <scope>NUCLEOTIDE SEQUENCE</scope>
    <source>
        <strain evidence="6">R40</strain>
    </source>
</reference>
<accession>A0A8T0GFZ8</accession>
<proteinExistence type="predicted"/>
<evidence type="ECO:0000313" key="6">
    <source>
        <dbReference type="EMBL" id="KAG0558356.1"/>
    </source>
</evidence>
<dbReference type="InterPro" id="IPR000719">
    <property type="entry name" value="Prot_kinase_dom"/>
</dbReference>
<keyword evidence="1" id="KW-0808">Transferase</keyword>
<dbReference type="AlphaFoldDB" id="A0A8T0GFZ8"/>
<dbReference type="InterPro" id="IPR001245">
    <property type="entry name" value="Ser-Thr/Tyr_kinase_cat_dom"/>
</dbReference>
<dbReference type="GO" id="GO:0005524">
    <property type="term" value="F:ATP binding"/>
    <property type="evidence" value="ECO:0007669"/>
    <property type="project" value="UniProtKB-KW"/>
</dbReference>
<evidence type="ECO:0000256" key="1">
    <source>
        <dbReference type="ARBA" id="ARBA00022679"/>
    </source>
</evidence>
<dbReference type="InterPro" id="IPR051681">
    <property type="entry name" value="Ser/Thr_Kinases-Pseudokinases"/>
</dbReference>
<keyword evidence="2" id="KW-0547">Nucleotide-binding</keyword>
<feature type="domain" description="Protein kinase" evidence="5">
    <location>
        <begin position="78"/>
        <end position="411"/>
    </location>
</feature>
<dbReference type="PANTHER" id="PTHR44329">
    <property type="entry name" value="SERINE/THREONINE-PROTEIN KINASE TNNI3K-RELATED"/>
    <property type="match status" value="1"/>
</dbReference>
<gene>
    <name evidence="6" type="ORF">KC19_10G022200</name>
</gene>
<dbReference type="SMART" id="SM00220">
    <property type="entry name" value="S_TKc"/>
    <property type="match status" value="1"/>
</dbReference>
<evidence type="ECO:0000256" key="3">
    <source>
        <dbReference type="ARBA" id="ARBA00022777"/>
    </source>
</evidence>
<keyword evidence="4" id="KW-0067">ATP-binding</keyword>
<dbReference type="InterPro" id="IPR008271">
    <property type="entry name" value="Ser/Thr_kinase_AS"/>
</dbReference>
<comment type="caution">
    <text evidence="6">The sequence shown here is derived from an EMBL/GenBank/DDBJ whole genome shotgun (WGS) entry which is preliminary data.</text>
</comment>
<evidence type="ECO:0000256" key="4">
    <source>
        <dbReference type="ARBA" id="ARBA00022840"/>
    </source>
</evidence>
<name>A0A8T0GFZ8_CERPU</name>
<evidence type="ECO:0000256" key="2">
    <source>
        <dbReference type="ARBA" id="ARBA00022741"/>
    </source>
</evidence>
<organism evidence="6 7">
    <name type="scientific">Ceratodon purpureus</name>
    <name type="common">Fire moss</name>
    <name type="synonym">Dicranum purpureum</name>
    <dbReference type="NCBI Taxonomy" id="3225"/>
    <lineage>
        <taxon>Eukaryota</taxon>
        <taxon>Viridiplantae</taxon>
        <taxon>Streptophyta</taxon>
        <taxon>Embryophyta</taxon>
        <taxon>Bryophyta</taxon>
        <taxon>Bryophytina</taxon>
        <taxon>Bryopsida</taxon>
        <taxon>Dicranidae</taxon>
        <taxon>Pseudoditrichales</taxon>
        <taxon>Ditrichaceae</taxon>
        <taxon>Ceratodon</taxon>
    </lineage>
</organism>
<dbReference type="GO" id="GO:0004674">
    <property type="term" value="F:protein serine/threonine kinase activity"/>
    <property type="evidence" value="ECO:0007669"/>
    <property type="project" value="TreeGrafter"/>
</dbReference>
<dbReference type="PANTHER" id="PTHR44329:SF288">
    <property type="entry name" value="MITOGEN-ACTIVATED PROTEIN KINASE KINASE KINASE 20"/>
    <property type="match status" value="1"/>
</dbReference>
<dbReference type="Gene3D" id="1.10.510.10">
    <property type="entry name" value="Transferase(Phosphotransferase) domain 1"/>
    <property type="match status" value="1"/>
</dbReference>
<evidence type="ECO:0000259" key="5">
    <source>
        <dbReference type="PROSITE" id="PS50011"/>
    </source>
</evidence>
<dbReference type="Pfam" id="PF07714">
    <property type="entry name" value="PK_Tyr_Ser-Thr"/>
    <property type="match status" value="1"/>
</dbReference>
<dbReference type="SUPFAM" id="SSF56112">
    <property type="entry name" value="Protein kinase-like (PK-like)"/>
    <property type="match status" value="1"/>
</dbReference>
<dbReference type="EMBL" id="CM026431">
    <property type="protein sequence ID" value="KAG0558356.1"/>
    <property type="molecule type" value="Genomic_DNA"/>
</dbReference>
<protein>
    <recommendedName>
        <fullName evidence="5">Protein kinase domain-containing protein</fullName>
    </recommendedName>
</protein>
<dbReference type="PROSITE" id="PS50011">
    <property type="entry name" value="PROTEIN_KINASE_DOM"/>
    <property type="match status" value="1"/>
</dbReference>
<dbReference type="PROSITE" id="PS00108">
    <property type="entry name" value="PROTEIN_KINASE_ST"/>
    <property type="match status" value="1"/>
</dbReference>
<evidence type="ECO:0000313" key="7">
    <source>
        <dbReference type="Proteomes" id="UP000822688"/>
    </source>
</evidence>